<dbReference type="InterPro" id="IPR044023">
    <property type="entry name" value="Ig_7"/>
</dbReference>
<feature type="signal peptide" evidence="1">
    <location>
        <begin position="1"/>
        <end position="25"/>
    </location>
</feature>
<dbReference type="Pfam" id="PF13585">
    <property type="entry name" value="CHU_C"/>
    <property type="match status" value="1"/>
</dbReference>
<feature type="domain" description="Ig-like" evidence="2">
    <location>
        <begin position="1968"/>
        <end position="2051"/>
    </location>
</feature>
<evidence type="ECO:0000259" key="2">
    <source>
        <dbReference type="Pfam" id="PF19081"/>
    </source>
</evidence>
<accession>A0A250FRF9</accession>
<dbReference type="EMBL" id="CP022386">
    <property type="protein sequence ID" value="ATA87690.1"/>
    <property type="molecule type" value="Genomic_DNA"/>
</dbReference>
<proteinExistence type="predicted"/>
<keyword evidence="1" id="KW-0732">Signal</keyword>
<evidence type="ECO:0000313" key="4">
    <source>
        <dbReference type="Proteomes" id="UP000217250"/>
    </source>
</evidence>
<feature type="chain" id="PRO_5013213406" evidence="1">
    <location>
        <begin position="26"/>
        <end position="2939"/>
    </location>
</feature>
<dbReference type="NCBIfam" id="TIGR04131">
    <property type="entry name" value="Bac_Flav_CTERM"/>
    <property type="match status" value="1"/>
</dbReference>
<dbReference type="InterPro" id="IPR026341">
    <property type="entry name" value="T9SS_type_B"/>
</dbReference>
<dbReference type="KEGG" id="cgh:CGC50_11380"/>
<dbReference type="Proteomes" id="UP000217250">
    <property type="component" value="Chromosome"/>
</dbReference>
<name>A0A250FRF9_9FLAO</name>
<organism evidence="3 4">
    <name type="scientific">Capnocytophaga gingivalis</name>
    <dbReference type="NCBI Taxonomy" id="1017"/>
    <lineage>
        <taxon>Bacteria</taxon>
        <taxon>Pseudomonadati</taxon>
        <taxon>Bacteroidota</taxon>
        <taxon>Flavobacteriia</taxon>
        <taxon>Flavobacteriales</taxon>
        <taxon>Flavobacteriaceae</taxon>
        <taxon>Capnocytophaga</taxon>
    </lineage>
</organism>
<gene>
    <name evidence="3" type="ORF">CGC50_11380</name>
</gene>
<sequence>MTKSVKKSKKRMNILFFFLSLFTLGAVQGQTTIISGAVAETPVEFANKDYQAGSLEVSINMPSGKTAVDVEITLPQGFEYVTGSVTKKSGALSITHEASSPLNKPVFKITGTGTITFSIQKKVTKAALQQLKNQGQGLKDTVKATATSLTDSKESNVYSLPIPIITPQLAEPVHNNASGTSVKKFVLRNTGDGATKEIFFIVKYPTGITSNEISYNGTVLTPAATLPSGDKVYKVTASTVAGFKKNDFAEITEKYTVSSCGNMSIVYKGYWGENASTLYESNEATRAVNVTTGTPKIVLDEDSNHTYFEWGDGLCGNKLGTFTVQYINSGSGNATAYDIQVNITPYLAGKKFRNHKPANFRIVATDGTEIPISSMTPNGNEIDERQVPLKDLAALSNTTLGTKDIGLKDIDNDGFRDDLPKDAKLKIRFDMVKNQGVKCLQEDDRAFSVSPHSNIQYKDACGADKKSDVHVITNYTFRRLILSVVDAAKFPVELPKDTPRFGYIIFGNHSYITLERLKGQSYTNNDKRFKYEIKLPAGVSMQNVKFYKGNDYGSATTPPIDLPNVTAGGTFSYTTTNTEKGYVTFDLLLTNPCVSGNVEVEYKISHLDKNGNGSYCEIPLLCNKKQINAICPGTCSNNGPRMLNTKTERAENSYGWTDYLMTTRVTRSQVSETERQRALYLDDIEVTAEGQQGSLPSGNLYYHAAVIKEAQLLPKKIEVKVGSNPAVTLQATDSGVLTKVSDSQGNYFRWNLSSALPSGTIAANEKFTVIATYQVDNSNTANNRDRVKDIQSAGESFFYMLANPNDTNVNGKGYHTNELHCGAKQTPTFYIAETYTLIGTNAYTIKSCNIIPIGSNIAYLARRFNTSGNYFMNEFRPARLIKTVKFRIPSAYNIVRDVEYEYRRKYINWAEGSNNVKMLLSNFTVTDDGTYKTYTYVNPSKGSPGYLHPGELSVENGYEATMRAFVQATCASKPFVTETQAGTDNQLVFVDVEFEDFYYHYAANGGNKIASESHYEPIRYSDKPAINLVTQTPVNIIANKKEQTLDFKLTNTSVSDAPYGWVSVPDVAGITVTGLQEMDATGTNVLRTIAPEASLTGEKMFFLNQGGGDGVIAKNTERRFRLKYKITNCTQATLNFDLYAGWNCNSNPTQGYTKTCNDNKLTYTVKIAKSLKQIQPDPTNPGENHPDKIGTIEMCKKTKYQYTINSGDQGDLFDLKLIMMKGNGLTYSDVEVEYPLNSGRKYTTTSSPKIHATETSDKYIFDLTDILPGGSLPGSITENSDVNKRNFKISFNIQPGCDFTAGSAFDIDIEANNLCGTPADGDKTKVIIAGIQGVDANKYKVNNSLTLVGGNASACAASPAEYKGRHVIIDQSTPKNFVTGTNGRVVVRIPAGFEYVAGSFSAGAKSQTTFADPSLAGGTNPKPVAGGDTELSIQIPSGMRDNDFFEYTIKVKQKANTPIPQCSTEKKIKYYTTDSVTGVACPSGPLTPCPAITIETTANRGEVTIPVVTAALSIEDVQLSSLIQNNKEKVTVSYKIKNAATSTLTYTGDVKVGLFNDTDNNHLIDEATDEKLTDFTDTITSLAPGASQTVTHTIELTQDKLCRLLLSIRSSQNPCLCSDAVVVVSAPTSLTGLVQNATVCEGEEKVLTYNTQAPAYEGYTWTAVTTGALAHLSDANIAAPTFKYVGTKLTAEQEFTYKLTIRRANGCEASQEVKIKVTPATAAGTAQQLLFCGADTDKVSTLEAKLRTALSAPTTTVIKIYDSATATMAKAATDTITFGTTYYYTLTQAATCESQKATVVAKGIKTPTVAEKTAATCTDISVAQITNYDSSLTYTFTKNGTAQTGVQIDTDGTIKNLPVGTYKVTASSTSPSCSSLPSQEFQIKDKLTSAKPIVTVAPATCAEGSKAKITNYTVGYTYWEGTSQLTVNASGEITTPLTAGNHTIVAKNGTCESLASDPFTMTDQKATPSSPTVTTVTECPTLVSTQFDMATLVTASAGHTLKWYDAASGGTALAASPKVERQVTAKTVTTKYVSQEKDGCESARVAVTYTIDDTVAPSLTANDIVLDCTAANFDTLVTTWLTTTAATAIDACTTPVVTNNYSKPAYLCGAGEIEVTFTAKDSFGNQTQKKAKIRFIVAKDDDYTATPVTPSATEQVVKDGSGTPYNVLSNDKLYGNGATTSNVTISEVTPNANVKIDTTTGQVKVQPNTPAGTYTVTYRICDKNTPTACSNVATVTVKVTSSIDAVNDPDQTIPTTGGTVDILSNDKLNGNPVTKDQVNISIDSNGGLTGVAIDSTTGKLVVPNGTTPGTYTVTYKICDKVNPTVCDTATVKITVPAITPSIIANDDPDQTIPTTGGTVDILSNDKLNGNPVTKDQVNISIDSDGGLTGVAIDPTTGKLVVPNGTTPGTYTVTYKICDKANPTVCDTATVKITVPATPTIKANDDPDTNIPRTGGSIDILSNDKLNGGQATKDNVHITIEDNGGLTTVMIDPTTGKLVVPNNSTPGTYTVTYKICDKANPMVCDTAKVKIIIAPGTIHNIEAVDDGVWEVGTQGEFLTPSVLNNDRIGSKTGLNASDVLIERTQGQPAPDSHLVMNDDGRITVKSGIAIGTYIYYYTIIDRANNNQTSSAKAIIKVVSFVAQQDEYSLTNTKDREQKTPSVITNDEMDGKKPPVIGTDVTLTPGTPSHPNLHMNPDGTITISPNTPDGVYTYDYTICRVSNPTDCKTTQAIINLHPSLVANDDDYTAHPVNVIHDAAVVGNVLENDTLGGASITDPTQVTITLVDNGGLVGVSFAPNGEVTVPQGAPAGTYKVRYNLCMSQQSSVCDDAVVTIVVSKEDPIEIYNGISTNGDGKNDGFRIEGIENYRKNTLKIFNRWGVLVYQKEGYTNADPFTGYSNGRSTIESGKKLPQGTYYYILEYENSNNQTQTKSGWLYLKRD</sequence>
<evidence type="ECO:0000256" key="1">
    <source>
        <dbReference type="SAM" id="SignalP"/>
    </source>
</evidence>
<evidence type="ECO:0000313" key="3">
    <source>
        <dbReference type="EMBL" id="ATA87690.1"/>
    </source>
</evidence>
<dbReference type="Pfam" id="PF19081">
    <property type="entry name" value="Ig_7"/>
    <property type="match status" value="1"/>
</dbReference>
<protein>
    <submittedName>
        <fullName evidence="3">Gliding motility-associated protein</fullName>
    </submittedName>
</protein>
<reference evidence="4" key="1">
    <citation type="submission" date="2017-06" db="EMBL/GenBank/DDBJ databases">
        <title>Capnocytophaga spp. assemblies.</title>
        <authorList>
            <person name="Gulvik C.A."/>
        </authorList>
    </citation>
    <scope>NUCLEOTIDE SEQUENCE [LARGE SCALE GENOMIC DNA]</scope>
    <source>
        <strain evidence="4">H1496</strain>
    </source>
</reference>